<keyword evidence="6" id="KW-1133">Transmembrane helix</keyword>
<sequence>MKMLPSRFWFLILFQAFFQLSCKLRFFLFISLFFSLFLSLFFKSFFSFFLSFFLHSFLLFFLSFFSFFLLFFSSFFLSFFSFFLYYFLHSFLLFFLSFVLFSSFFLSFFFFSFIIFFILSFFSFFPLFFSSFFLSFFSFFLYYFLHSFLLFFLSFVLFFILSFILFFFPLLFFSFFPSFLSFLCSFLHSFLHSFHFFLFFSSFYSFFSSFFSLFYSFFPLFFPSFFSFILLFFPSLISIFTFILLYSFPHSFVCSFYSLPYSFRFFSFFNFSILLFFLFFILFYIACTKTSILEIKNITKTHNGTSITCITDQNEEEFQLKVSDQTPYLIMSLSKTEIYNGQNVDVRCHWNLKNQEMKVKLMCGEKNISRQGSVFLNLNMTKEWNKKYCLCEGFHYGNRIVTYAPINVYYAPQISVNNLTVVAGMMAVMNCSVTDGNPENFSYIEWHHIFKNVLLEKRQPSNEDGSLVIPNVTWQDAGIWVCFVTNGKGNSSSYGTLSIAGPPILQASSPNVEAISGTISLALNDLQESDSGNYSVSAFTKHGKSFYTFELKISSRTDMTLVIVGIICGTLAVIIFIIFISCCFFCSQQQKHHSSIIDTPMSTPRTRIFSIPKKVSLDYPTSDLELDIYEEIDDWNSHDLKKKEDGYLNPAMIRYAGDPVKSTRMMESQPKNEISNFKYANHLT</sequence>
<comment type="subcellular location">
    <subcellularLocation>
        <location evidence="1">Membrane</location>
        <topology evidence="1">Single-pass type I membrane protein</topology>
    </subcellularLocation>
</comment>
<comment type="caution">
    <text evidence="8">The sequence shown here is derived from an EMBL/GenBank/DDBJ whole genome shotgun (WGS) entry which is preliminary data.</text>
</comment>
<dbReference type="Pfam" id="PF13927">
    <property type="entry name" value="Ig_3"/>
    <property type="match status" value="1"/>
</dbReference>
<dbReference type="InterPro" id="IPR003599">
    <property type="entry name" value="Ig_sub"/>
</dbReference>
<proteinExistence type="predicted"/>
<dbReference type="Gene3D" id="2.60.40.10">
    <property type="entry name" value="Immunoglobulins"/>
    <property type="match status" value="1"/>
</dbReference>
<dbReference type="InterPro" id="IPR013783">
    <property type="entry name" value="Ig-like_fold"/>
</dbReference>
<evidence type="ECO:0000313" key="9">
    <source>
        <dbReference type="Proteomes" id="UP000597762"/>
    </source>
</evidence>
<keyword evidence="6" id="KW-0812">Transmembrane</keyword>
<feature type="transmembrane region" description="Helical" evidence="6">
    <location>
        <begin position="32"/>
        <end position="50"/>
    </location>
</feature>
<keyword evidence="3" id="KW-1015">Disulfide bond</keyword>
<feature type="transmembrane region" description="Helical" evidence="6">
    <location>
        <begin position="561"/>
        <end position="586"/>
    </location>
</feature>
<keyword evidence="4" id="KW-0325">Glycoprotein</keyword>
<dbReference type="InterPro" id="IPR051275">
    <property type="entry name" value="Cell_adhesion_signaling"/>
</dbReference>
<feature type="transmembrane region" description="Helical" evidence="6">
    <location>
        <begin position="196"/>
        <end position="218"/>
    </location>
</feature>
<dbReference type="EMBL" id="CAHIKZ030005338">
    <property type="protein sequence ID" value="CAE1322767.1"/>
    <property type="molecule type" value="Genomic_DNA"/>
</dbReference>
<keyword evidence="5" id="KW-0393">Immunoglobulin domain</keyword>
<evidence type="ECO:0000256" key="6">
    <source>
        <dbReference type="SAM" id="Phobius"/>
    </source>
</evidence>
<keyword evidence="2 6" id="KW-0472">Membrane</keyword>
<evidence type="ECO:0000313" key="8">
    <source>
        <dbReference type="EMBL" id="CAE1322767.1"/>
    </source>
</evidence>
<dbReference type="PANTHER" id="PTHR11640:SF164">
    <property type="entry name" value="MAM DOMAIN-CONTAINING GLYCOSYLPHOSPHATIDYLINOSITOL ANCHOR PROTEIN 1"/>
    <property type="match status" value="1"/>
</dbReference>
<dbReference type="PANTHER" id="PTHR11640">
    <property type="entry name" value="NEPHRIN"/>
    <property type="match status" value="1"/>
</dbReference>
<dbReference type="OrthoDB" id="10039395at2759"/>
<gene>
    <name evidence="8" type="ORF">SPHA_72686</name>
</gene>
<accession>A0A812EK54</accession>
<protein>
    <recommendedName>
        <fullName evidence="7">Ig-like domain-containing protein</fullName>
    </recommendedName>
</protein>
<evidence type="ECO:0000259" key="7">
    <source>
        <dbReference type="PROSITE" id="PS50835"/>
    </source>
</evidence>
<dbReference type="SMART" id="SM00409">
    <property type="entry name" value="IG"/>
    <property type="match status" value="1"/>
</dbReference>
<dbReference type="InterPro" id="IPR036179">
    <property type="entry name" value="Ig-like_dom_sf"/>
</dbReference>
<feature type="transmembrane region" description="Helical" evidence="6">
    <location>
        <begin position="124"/>
        <end position="145"/>
    </location>
</feature>
<dbReference type="GO" id="GO:0098609">
    <property type="term" value="P:cell-cell adhesion"/>
    <property type="evidence" value="ECO:0007669"/>
    <property type="project" value="TreeGrafter"/>
</dbReference>
<evidence type="ECO:0000256" key="1">
    <source>
        <dbReference type="ARBA" id="ARBA00004479"/>
    </source>
</evidence>
<feature type="transmembrane region" description="Helical" evidence="6">
    <location>
        <begin position="91"/>
        <end position="117"/>
    </location>
</feature>
<evidence type="ECO:0000256" key="3">
    <source>
        <dbReference type="ARBA" id="ARBA00023157"/>
    </source>
</evidence>
<dbReference type="PROSITE" id="PS50835">
    <property type="entry name" value="IG_LIKE"/>
    <property type="match status" value="1"/>
</dbReference>
<dbReference type="GO" id="GO:0050839">
    <property type="term" value="F:cell adhesion molecule binding"/>
    <property type="evidence" value="ECO:0007669"/>
    <property type="project" value="TreeGrafter"/>
</dbReference>
<keyword evidence="9" id="KW-1185">Reference proteome</keyword>
<dbReference type="SUPFAM" id="SSF48726">
    <property type="entry name" value="Immunoglobulin"/>
    <property type="match status" value="2"/>
</dbReference>
<organism evidence="8 9">
    <name type="scientific">Acanthosepion pharaonis</name>
    <name type="common">Pharaoh cuttlefish</name>
    <name type="synonym">Sepia pharaonis</name>
    <dbReference type="NCBI Taxonomy" id="158019"/>
    <lineage>
        <taxon>Eukaryota</taxon>
        <taxon>Metazoa</taxon>
        <taxon>Spiralia</taxon>
        <taxon>Lophotrochozoa</taxon>
        <taxon>Mollusca</taxon>
        <taxon>Cephalopoda</taxon>
        <taxon>Coleoidea</taxon>
        <taxon>Decapodiformes</taxon>
        <taxon>Sepiida</taxon>
        <taxon>Sepiina</taxon>
        <taxon>Sepiidae</taxon>
        <taxon>Acanthosepion</taxon>
    </lineage>
</organism>
<feature type="transmembrane region" description="Helical" evidence="6">
    <location>
        <begin position="57"/>
        <end position="85"/>
    </location>
</feature>
<feature type="transmembrane region" description="Helical" evidence="6">
    <location>
        <begin position="151"/>
        <end position="184"/>
    </location>
</feature>
<dbReference type="GO" id="GO:0005911">
    <property type="term" value="C:cell-cell junction"/>
    <property type="evidence" value="ECO:0007669"/>
    <property type="project" value="TreeGrafter"/>
</dbReference>
<name>A0A812EK54_ACAPH</name>
<dbReference type="Proteomes" id="UP000597762">
    <property type="component" value="Unassembled WGS sequence"/>
</dbReference>
<dbReference type="InterPro" id="IPR007110">
    <property type="entry name" value="Ig-like_dom"/>
</dbReference>
<feature type="transmembrane region" description="Helical" evidence="6">
    <location>
        <begin position="224"/>
        <end position="245"/>
    </location>
</feature>
<evidence type="ECO:0000256" key="5">
    <source>
        <dbReference type="ARBA" id="ARBA00023319"/>
    </source>
</evidence>
<feature type="transmembrane region" description="Helical" evidence="6">
    <location>
        <begin position="265"/>
        <end position="286"/>
    </location>
</feature>
<dbReference type="GO" id="GO:0005886">
    <property type="term" value="C:plasma membrane"/>
    <property type="evidence" value="ECO:0007669"/>
    <property type="project" value="TreeGrafter"/>
</dbReference>
<dbReference type="AlphaFoldDB" id="A0A812EK54"/>
<evidence type="ECO:0000256" key="4">
    <source>
        <dbReference type="ARBA" id="ARBA00023180"/>
    </source>
</evidence>
<feature type="domain" description="Ig-like" evidence="7">
    <location>
        <begin position="412"/>
        <end position="498"/>
    </location>
</feature>
<evidence type="ECO:0000256" key="2">
    <source>
        <dbReference type="ARBA" id="ARBA00023136"/>
    </source>
</evidence>
<reference evidence="8" key="1">
    <citation type="submission" date="2021-01" db="EMBL/GenBank/DDBJ databases">
        <authorList>
            <person name="Li R."/>
            <person name="Bekaert M."/>
        </authorList>
    </citation>
    <scope>NUCLEOTIDE SEQUENCE</scope>
    <source>
        <strain evidence="8">Farmed</strain>
    </source>
</reference>